<dbReference type="InterPro" id="IPR017451">
    <property type="entry name" value="F-box-assoc_interact_dom"/>
</dbReference>
<accession>A0ABM1RC88</accession>
<organism evidence="3 4">
    <name type="scientific">Camelina sativa</name>
    <name type="common">False flax</name>
    <name type="synonym">Myagrum sativum</name>
    <dbReference type="NCBI Taxonomy" id="90675"/>
    <lineage>
        <taxon>Eukaryota</taxon>
        <taxon>Viridiplantae</taxon>
        <taxon>Streptophyta</taxon>
        <taxon>Embryophyta</taxon>
        <taxon>Tracheophyta</taxon>
        <taxon>Spermatophyta</taxon>
        <taxon>Magnoliopsida</taxon>
        <taxon>eudicotyledons</taxon>
        <taxon>Gunneridae</taxon>
        <taxon>Pentapetalae</taxon>
        <taxon>rosids</taxon>
        <taxon>malvids</taxon>
        <taxon>Brassicales</taxon>
        <taxon>Brassicaceae</taxon>
        <taxon>Camelineae</taxon>
        <taxon>Camelina</taxon>
    </lineage>
</organism>
<dbReference type="InterPro" id="IPR013187">
    <property type="entry name" value="F-box-assoc_dom_typ3"/>
</dbReference>
<evidence type="ECO:0000313" key="4">
    <source>
        <dbReference type="RefSeq" id="XP_019096626.1"/>
    </source>
</evidence>
<reference evidence="4" key="2">
    <citation type="submission" date="2025-08" db="UniProtKB">
        <authorList>
            <consortium name="RefSeq"/>
        </authorList>
    </citation>
    <scope>IDENTIFICATION</scope>
    <source>
        <tissue evidence="4">Leaf</tissue>
    </source>
</reference>
<dbReference type="InterPro" id="IPR036047">
    <property type="entry name" value="F-box-like_dom_sf"/>
</dbReference>
<dbReference type="Proteomes" id="UP000694864">
    <property type="component" value="Chromosome 3"/>
</dbReference>
<dbReference type="PANTHER" id="PTHR31111:SF94">
    <property type="entry name" value="E3 UBIQUITIN-PROTEIN LIGASE SGIP1"/>
    <property type="match status" value="1"/>
</dbReference>
<proteinExistence type="predicted"/>
<evidence type="ECO:0000259" key="2">
    <source>
        <dbReference type="Pfam" id="PF08268"/>
    </source>
</evidence>
<gene>
    <name evidence="4" type="primary">LOC104778290</name>
</gene>
<protein>
    <submittedName>
        <fullName evidence="4">F-box protein At1g61060</fullName>
    </submittedName>
</protein>
<dbReference type="CDD" id="cd22157">
    <property type="entry name" value="F-box_AtFBW1-like"/>
    <property type="match status" value="1"/>
</dbReference>
<reference evidence="3" key="1">
    <citation type="journal article" date="2014" name="Nat. Commun.">
        <title>The emerging biofuel crop Camelina sativa retains a highly undifferentiated hexaploid genome structure.</title>
        <authorList>
            <person name="Kagale S."/>
            <person name="Koh C."/>
            <person name="Nixon J."/>
            <person name="Bollina V."/>
            <person name="Clarke W.E."/>
            <person name="Tuteja R."/>
            <person name="Spillane C."/>
            <person name="Robinson S.J."/>
            <person name="Links M.G."/>
            <person name="Clarke C."/>
            <person name="Higgins E.E."/>
            <person name="Huebert T."/>
            <person name="Sharpe A.G."/>
            <person name="Parkin I.A."/>
        </authorList>
    </citation>
    <scope>NUCLEOTIDE SEQUENCE [LARGE SCALE GENOMIC DNA]</scope>
    <source>
        <strain evidence="3">cv. DH55</strain>
    </source>
</reference>
<dbReference type="RefSeq" id="XP_019096626.1">
    <property type="nucleotide sequence ID" value="XM_019241081.1"/>
</dbReference>
<feature type="domain" description="F-box associated beta-propeller type 3" evidence="2">
    <location>
        <begin position="70"/>
        <end position="392"/>
    </location>
</feature>
<dbReference type="NCBIfam" id="TIGR01640">
    <property type="entry name" value="F_box_assoc_1"/>
    <property type="match status" value="1"/>
</dbReference>
<dbReference type="Gene3D" id="1.20.1280.50">
    <property type="match status" value="1"/>
</dbReference>
<evidence type="ECO:0000313" key="3">
    <source>
        <dbReference type="Proteomes" id="UP000694864"/>
    </source>
</evidence>
<dbReference type="Pfam" id="PF00646">
    <property type="entry name" value="F-box"/>
    <property type="match status" value="1"/>
</dbReference>
<dbReference type="InterPro" id="IPR001810">
    <property type="entry name" value="F-box_dom"/>
</dbReference>
<sequence>MNQRRSSSTSREETEYLDLIPVDLFISNILSRLPVESLAQCRCVSKLWSSIIRHPNYKILFPIKSQAPPRILFIIEYEGSLFFYSSPQPQNPDQNTSLVATFHHSHRTRGSDFGVCRPPVGGLVCRQHVLENGSKVAVICNPITGEYLALPKLGINETKSECRSNAYDKHSFGYDPIDKELKILRITSFLNNSFFNTRYFGQYRVLTLGTGNKNLLWRKIQCCTIHHRIDDDKTICINGFLYYPAVFQKGKIHCSAIACFDVRSETFSFTNFDQDMSLIRVDSFRFTLIDYKGKLGACRCDCFDNIFELWVLEDAQRHKWSKHIYQMLNPLLHFASVVGMIGSCEIVLCPCFPEDPLFIFYYNLETNIVTRVKIEAPVLHSGCWVHAFPNYVEDLTLM</sequence>
<dbReference type="Pfam" id="PF08268">
    <property type="entry name" value="FBA_3"/>
    <property type="match status" value="1"/>
</dbReference>
<name>A0ABM1RC88_CAMSA</name>
<evidence type="ECO:0000259" key="1">
    <source>
        <dbReference type="Pfam" id="PF00646"/>
    </source>
</evidence>
<dbReference type="GeneID" id="104778290"/>
<feature type="domain" description="F-box" evidence="1">
    <location>
        <begin position="26"/>
        <end position="59"/>
    </location>
</feature>
<keyword evidence="3" id="KW-1185">Reference proteome</keyword>
<dbReference type="SUPFAM" id="SSF81383">
    <property type="entry name" value="F-box domain"/>
    <property type="match status" value="1"/>
</dbReference>
<dbReference type="PANTHER" id="PTHR31111">
    <property type="entry name" value="BNAA05G37150D PROTEIN-RELATED"/>
    <property type="match status" value="1"/>
</dbReference>